<evidence type="ECO:0000313" key="2">
    <source>
        <dbReference type="Proteomes" id="UP001054945"/>
    </source>
</evidence>
<gene>
    <name evidence="1" type="ORF">CEXT_209531</name>
</gene>
<keyword evidence="2" id="KW-1185">Reference proteome</keyword>
<dbReference type="Proteomes" id="UP001054945">
    <property type="component" value="Unassembled WGS sequence"/>
</dbReference>
<comment type="caution">
    <text evidence="1">The sequence shown here is derived from an EMBL/GenBank/DDBJ whole genome shotgun (WGS) entry which is preliminary data.</text>
</comment>
<reference evidence="1 2" key="1">
    <citation type="submission" date="2021-06" db="EMBL/GenBank/DDBJ databases">
        <title>Caerostris extrusa draft genome.</title>
        <authorList>
            <person name="Kono N."/>
            <person name="Arakawa K."/>
        </authorList>
    </citation>
    <scope>NUCLEOTIDE SEQUENCE [LARGE SCALE GENOMIC DNA]</scope>
</reference>
<dbReference type="AlphaFoldDB" id="A0AAV4Y874"/>
<proteinExistence type="predicted"/>
<name>A0AAV4Y874_CAEEX</name>
<sequence length="114" mass="13298">MITLDYDAGIITPVHHEDKVAKEMLKHRGQSQLRNSCWRLTKFNGGGTRPLNLKRQRIPELGTNDIMVLGRKMASQDRSFFCRTNNFLSFASFSRKRRLPNSPKRKCLRFRSIC</sequence>
<accession>A0AAV4Y874</accession>
<dbReference type="EMBL" id="BPLR01018800">
    <property type="protein sequence ID" value="GIZ02349.1"/>
    <property type="molecule type" value="Genomic_DNA"/>
</dbReference>
<organism evidence="1 2">
    <name type="scientific">Caerostris extrusa</name>
    <name type="common">Bark spider</name>
    <name type="synonym">Caerostris bankana</name>
    <dbReference type="NCBI Taxonomy" id="172846"/>
    <lineage>
        <taxon>Eukaryota</taxon>
        <taxon>Metazoa</taxon>
        <taxon>Ecdysozoa</taxon>
        <taxon>Arthropoda</taxon>
        <taxon>Chelicerata</taxon>
        <taxon>Arachnida</taxon>
        <taxon>Araneae</taxon>
        <taxon>Araneomorphae</taxon>
        <taxon>Entelegynae</taxon>
        <taxon>Araneoidea</taxon>
        <taxon>Araneidae</taxon>
        <taxon>Caerostris</taxon>
    </lineage>
</organism>
<protein>
    <submittedName>
        <fullName evidence="1">Uncharacterized protein</fullName>
    </submittedName>
</protein>
<evidence type="ECO:0000313" key="1">
    <source>
        <dbReference type="EMBL" id="GIZ02349.1"/>
    </source>
</evidence>